<gene>
    <name evidence="2" type="ORF">EJ05DRAFT_215594</name>
</gene>
<feature type="region of interest" description="Disordered" evidence="1">
    <location>
        <begin position="1"/>
        <end position="160"/>
    </location>
</feature>
<proteinExistence type="predicted"/>
<organism evidence="2 3">
    <name type="scientific">Pseudovirgaria hyperparasitica</name>
    <dbReference type="NCBI Taxonomy" id="470096"/>
    <lineage>
        <taxon>Eukaryota</taxon>
        <taxon>Fungi</taxon>
        <taxon>Dikarya</taxon>
        <taxon>Ascomycota</taxon>
        <taxon>Pezizomycotina</taxon>
        <taxon>Dothideomycetes</taxon>
        <taxon>Dothideomycetes incertae sedis</taxon>
        <taxon>Acrospermales</taxon>
        <taxon>Acrospermaceae</taxon>
        <taxon>Pseudovirgaria</taxon>
    </lineage>
</organism>
<keyword evidence="3" id="KW-1185">Reference proteome</keyword>
<evidence type="ECO:0000256" key="1">
    <source>
        <dbReference type="SAM" id="MobiDB-lite"/>
    </source>
</evidence>
<protein>
    <submittedName>
        <fullName evidence="2">Uncharacterized protein</fullName>
    </submittedName>
</protein>
<dbReference type="AlphaFoldDB" id="A0A6A6VS71"/>
<evidence type="ECO:0000313" key="3">
    <source>
        <dbReference type="Proteomes" id="UP000799437"/>
    </source>
</evidence>
<reference evidence="2" key="1">
    <citation type="journal article" date="2020" name="Stud. Mycol.">
        <title>101 Dothideomycetes genomes: a test case for predicting lifestyles and emergence of pathogens.</title>
        <authorList>
            <person name="Haridas S."/>
            <person name="Albert R."/>
            <person name="Binder M."/>
            <person name="Bloem J."/>
            <person name="Labutti K."/>
            <person name="Salamov A."/>
            <person name="Andreopoulos B."/>
            <person name="Baker S."/>
            <person name="Barry K."/>
            <person name="Bills G."/>
            <person name="Bluhm B."/>
            <person name="Cannon C."/>
            <person name="Castanera R."/>
            <person name="Culley D."/>
            <person name="Daum C."/>
            <person name="Ezra D."/>
            <person name="Gonzalez J."/>
            <person name="Henrissat B."/>
            <person name="Kuo A."/>
            <person name="Liang C."/>
            <person name="Lipzen A."/>
            <person name="Lutzoni F."/>
            <person name="Magnuson J."/>
            <person name="Mondo S."/>
            <person name="Nolan M."/>
            <person name="Ohm R."/>
            <person name="Pangilinan J."/>
            <person name="Park H.-J."/>
            <person name="Ramirez L."/>
            <person name="Alfaro M."/>
            <person name="Sun H."/>
            <person name="Tritt A."/>
            <person name="Yoshinaga Y."/>
            <person name="Zwiers L.-H."/>
            <person name="Turgeon B."/>
            <person name="Goodwin S."/>
            <person name="Spatafora J."/>
            <person name="Crous P."/>
            <person name="Grigoriev I."/>
        </authorList>
    </citation>
    <scope>NUCLEOTIDE SEQUENCE</scope>
    <source>
        <strain evidence="2">CBS 121739</strain>
    </source>
</reference>
<dbReference type="OrthoDB" id="5389296at2759"/>
<feature type="compositionally biased region" description="Basic and acidic residues" evidence="1">
    <location>
        <begin position="18"/>
        <end position="29"/>
    </location>
</feature>
<feature type="compositionally biased region" description="Polar residues" evidence="1">
    <location>
        <begin position="41"/>
        <end position="58"/>
    </location>
</feature>
<dbReference type="EMBL" id="ML996584">
    <property type="protein sequence ID" value="KAF2753442.1"/>
    <property type="molecule type" value="Genomic_DNA"/>
</dbReference>
<feature type="compositionally biased region" description="Basic and acidic residues" evidence="1">
    <location>
        <begin position="72"/>
        <end position="89"/>
    </location>
</feature>
<dbReference type="Proteomes" id="UP000799437">
    <property type="component" value="Unassembled WGS sequence"/>
</dbReference>
<accession>A0A6A6VS71</accession>
<evidence type="ECO:0000313" key="2">
    <source>
        <dbReference type="EMBL" id="KAF2753442.1"/>
    </source>
</evidence>
<sequence length="355" mass="39187">MPEQQQHPITPSPRRFAPGRDGRQQEDRFLPAGQFARSPRFSLNTRGTSQSLPLSTAPRTGDLPRGSSLKQVLDRRETIEDSSQRSPEHLEDDDSDRFGDEGILTSATIEQSHYGEPSGCLDIDESPKGQDSPKQLKRRRLSDSGNANGPISPNGPMSYRSKRFLHVKPPLFSDQDTSLDDALAAATPTRDRPRPAFLLPVATSADATVPSHPLPDAFSPHRKGQKFIPGGMADTLRSWVVDVASFASESLVDNRTHVPGQPICHPKAIFHASNFVPEDGSKDIGLAAGSWFLAQGDLRDLHGNRSRRKILFAVKTSNRHDVDLRSDTAIVISPPFWEVRIDNEDWLVAVEWSLA</sequence>
<dbReference type="RefSeq" id="XP_033595893.1">
    <property type="nucleotide sequence ID" value="XM_033739866.1"/>
</dbReference>
<name>A0A6A6VS71_9PEZI</name>
<dbReference type="GeneID" id="54480920"/>